<accession>A0A6S6TDT0</accession>
<evidence type="ECO:0000313" key="1">
    <source>
        <dbReference type="EMBL" id="CAA6821361.1"/>
    </source>
</evidence>
<protein>
    <submittedName>
        <fullName evidence="1">Uncharacterized protein</fullName>
    </submittedName>
</protein>
<dbReference type="EMBL" id="CACVAX010000059">
    <property type="protein sequence ID" value="CAA6821361.1"/>
    <property type="molecule type" value="Genomic_DNA"/>
</dbReference>
<proteinExistence type="predicted"/>
<name>A0A6S6TDT0_9BACT</name>
<organism evidence="1">
    <name type="scientific">uncultured Sulfurovum sp</name>
    <dbReference type="NCBI Taxonomy" id="269237"/>
    <lineage>
        <taxon>Bacteria</taxon>
        <taxon>Pseudomonadati</taxon>
        <taxon>Campylobacterota</taxon>
        <taxon>Epsilonproteobacteria</taxon>
        <taxon>Campylobacterales</taxon>
        <taxon>Sulfurovaceae</taxon>
        <taxon>Sulfurovum</taxon>
        <taxon>environmental samples</taxon>
    </lineage>
</organism>
<reference evidence="1" key="1">
    <citation type="submission" date="2020-01" db="EMBL/GenBank/DDBJ databases">
        <authorList>
            <person name="Meier V. D."/>
            <person name="Meier V D."/>
        </authorList>
    </citation>
    <scope>NUCLEOTIDE SEQUENCE</scope>
    <source>
        <strain evidence="1">HLG_WM_MAG_04</strain>
    </source>
</reference>
<sequence>MKSRDKKHNKLKIKKISISLSLMELMQVLQKLFFYHVQRLRIEQHLQ</sequence>
<gene>
    <name evidence="1" type="ORF">HELGO_WM1751</name>
</gene>
<dbReference type="AlphaFoldDB" id="A0A6S6TDT0"/>